<dbReference type="Gene3D" id="3.40.33.10">
    <property type="entry name" value="CAP"/>
    <property type="match status" value="1"/>
</dbReference>
<dbReference type="RefSeq" id="WP_191159921.1">
    <property type="nucleotide sequence ID" value="NZ_JACWMX010000001.1"/>
</dbReference>
<organism evidence="2 3">
    <name type="scientific">Mucilaginibacter glaciei</name>
    <dbReference type="NCBI Taxonomy" id="2772109"/>
    <lineage>
        <taxon>Bacteria</taxon>
        <taxon>Pseudomonadati</taxon>
        <taxon>Bacteroidota</taxon>
        <taxon>Sphingobacteriia</taxon>
        <taxon>Sphingobacteriales</taxon>
        <taxon>Sphingobacteriaceae</taxon>
        <taxon>Mucilaginibacter</taxon>
    </lineage>
</organism>
<sequence>MRKIFLAIAVIAILIITAGFSYQPASHSSFKNQFLELINRTREKGCTCGNTYMPPVAPVVWNDNLQQSAEGHAKDMARQEYFSHTSKDGRTMETRIVTSGYKFKGFKSFMIGENIAFGQNDIAEVMAGWFRSEGHCKNLMNPGFKEVGVAEINKYWVQDFGGRESFSAEQQRLIKAGKYRLIQQDPITSH</sequence>
<dbReference type="Pfam" id="PF00188">
    <property type="entry name" value="CAP"/>
    <property type="match status" value="1"/>
</dbReference>
<name>A0A926NI75_9SPHI</name>
<dbReference type="PANTHER" id="PTHR31157">
    <property type="entry name" value="SCP DOMAIN-CONTAINING PROTEIN"/>
    <property type="match status" value="1"/>
</dbReference>
<feature type="domain" description="SCP" evidence="1">
    <location>
        <begin position="37"/>
        <end position="150"/>
    </location>
</feature>
<dbReference type="SUPFAM" id="SSF55797">
    <property type="entry name" value="PR-1-like"/>
    <property type="match status" value="1"/>
</dbReference>
<dbReference type="EMBL" id="JACWMX010000001">
    <property type="protein sequence ID" value="MBD1391716.1"/>
    <property type="molecule type" value="Genomic_DNA"/>
</dbReference>
<accession>A0A926NI75</accession>
<dbReference type="PANTHER" id="PTHR31157:SF1">
    <property type="entry name" value="SCP DOMAIN-CONTAINING PROTEIN"/>
    <property type="match status" value="1"/>
</dbReference>
<dbReference type="AlphaFoldDB" id="A0A926NI75"/>
<evidence type="ECO:0000259" key="1">
    <source>
        <dbReference type="Pfam" id="PF00188"/>
    </source>
</evidence>
<protein>
    <submittedName>
        <fullName evidence="2">CAP domain-containing protein</fullName>
    </submittedName>
</protein>
<keyword evidence="3" id="KW-1185">Reference proteome</keyword>
<dbReference type="InterPro" id="IPR014044">
    <property type="entry name" value="CAP_dom"/>
</dbReference>
<evidence type="ECO:0000313" key="3">
    <source>
        <dbReference type="Proteomes" id="UP000619078"/>
    </source>
</evidence>
<dbReference type="Proteomes" id="UP000619078">
    <property type="component" value="Unassembled WGS sequence"/>
</dbReference>
<dbReference type="InterPro" id="IPR035940">
    <property type="entry name" value="CAP_sf"/>
</dbReference>
<evidence type="ECO:0000313" key="2">
    <source>
        <dbReference type="EMBL" id="MBD1391716.1"/>
    </source>
</evidence>
<proteinExistence type="predicted"/>
<comment type="caution">
    <text evidence="2">The sequence shown here is derived from an EMBL/GenBank/DDBJ whole genome shotgun (WGS) entry which is preliminary data.</text>
</comment>
<dbReference type="CDD" id="cd05379">
    <property type="entry name" value="CAP_bacterial"/>
    <property type="match status" value="1"/>
</dbReference>
<gene>
    <name evidence="2" type="ORF">IDJ76_01270</name>
</gene>
<reference evidence="2" key="1">
    <citation type="submission" date="2020-09" db="EMBL/GenBank/DDBJ databases">
        <title>Novel species of Mucilaginibacter isolated from a glacier on the Tibetan Plateau.</title>
        <authorList>
            <person name="Liu Q."/>
            <person name="Xin Y.-H."/>
        </authorList>
    </citation>
    <scope>NUCLEOTIDE SEQUENCE</scope>
    <source>
        <strain evidence="2">ZB1P21</strain>
    </source>
</reference>